<organism evidence="2 3">
    <name type="scientific">Morella rubra</name>
    <name type="common">Chinese bayberry</name>
    <dbReference type="NCBI Taxonomy" id="262757"/>
    <lineage>
        <taxon>Eukaryota</taxon>
        <taxon>Viridiplantae</taxon>
        <taxon>Streptophyta</taxon>
        <taxon>Embryophyta</taxon>
        <taxon>Tracheophyta</taxon>
        <taxon>Spermatophyta</taxon>
        <taxon>Magnoliopsida</taxon>
        <taxon>eudicotyledons</taxon>
        <taxon>Gunneridae</taxon>
        <taxon>Pentapetalae</taxon>
        <taxon>rosids</taxon>
        <taxon>fabids</taxon>
        <taxon>Fagales</taxon>
        <taxon>Myricaceae</taxon>
        <taxon>Morella</taxon>
    </lineage>
</organism>
<reference evidence="2 3" key="1">
    <citation type="journal article" date="2019" name="Plant Biotechnol. J.">
        <title>The red bayberry genome and genetic basis of sex determination.</title>
        <authorList>
            <person name="Jia H.M."/>
            <person name="Jia H.J."/>
            <person name="Cai Q.L."/>
            <person name="Wang Y."/>
            <person name="Zhao H.B."/>
            <person name="Yang W.F."/>
            <person name="Wang G.Y."/>
            <person name="Li Y.H."/>
            <person name="Zhan D.L."/>
            <person name="Shen Y.T."/>
            <person name="Niu Q.F."/>
            <person name="Chang L."/>
            <person name="Qiu J."/>
            <person name="Zhao L."/>
            <person name="Xie H.B."/>
            <person name="Fu W.Y."/>
            <person name="Jin J."/>
            <person name="Li X.W."/>
            <person name="Jiao Y."/>
            <person name="Zhou C.C."/>
            <person name="Tu T."/>
            <person name="Chai C.Y."/>
            <person name="Gao J.L."/>
            <person name="Fan L.J."/>
            <person name="van de Weg E."/>
            <person name="Wang J.Y."/>
            <person name="Gao Z.S."/>
        </authorList>
    </citation>
    <scope>NUCLEOTIDE SEQUENCE [LARGE SCALE GENOMIC DNA]</scope>
    <source>
        <tissue evidence="2">Leaves</tissue>
    </source>
</reference>
<comment type="caution">
    <text evidence="2">The sequence shown here is derived from an EMBL/GenBank/DDBJ whole genome shotgun (WGS) entry which is preliminary data.</text>
</comment>
<dbReference type="InterPro" id="IPR050317">
    <property type="entry name" value="Plant_Fungal_Acyltransferase"/>
</dbReference>
<evidence type="ECO:0000313" key="2">
    <source>
        <dbReference type="EMBL" id="KAB1225182.1"/>
    </source>
</evidence>
<evidence type="ECO:0000256" key="1">
    <source>
        <dbReference type="ARBA" id="ARBA00009861"/>
    </source>
</evidence>
<gene>
    <name evidence="2" type="ORF">CJ030_MR1G016604</name>
</gene>
<comment type="similarity">
    <text evidence="1">Belongs to the plant acyltransferase family.</text>
</comment>
<accession>A0A6A1WIS3</accession>
<keyword evidence="2" id="KW-0808">Transferase</keyword>
<dbReference type="Gene3D" id="3.30.559.10">
    <property type="entry name" value="Chloramphenicol acetyltransferase-like domain"/>
    <property type="match status" value="1"/>
</dbReference>
<dbReference type="EMBL" id="RXIC02000019">
    <property type="protein sequence ID" value="KAB1225182.1"/>
    <property type="molecule type" value="Genomic_DNA"/>
</dbReference>
<dbReference type="PANTHER" id="PTHR31642:SF289">
    <property type="entry name" value="SPERMIDINE HYDROXYCINNAMOYL TRANSFERASE"/>
    <property type="match status" value="1"/>
</dbReference>
<dbReference type="Proteomes" id="UP000516437">
    <property type="component" value="Chromosome 1"/>
</dbReference>
<dbReference type="AlphaFoldDB" id="A0A6A1WIS3"/>
<name>A0A6A1WIS3_9ROSI</name>
<dbReference type="OrthoDB" id="671439at2759"/>
<proteinExistence type="inferred from homology"/>
<sequence length="201" mass="22734">MLMTRTPTRYEAIASHIWRCACKARSGNDDQPTRVRFDVEVRNRLKPTLPRGYFGNAVLGTVTSTCLYGDILSKPLSYAAGKIREAAERMDDEYIRSTLDFIKSHEDVTLLRNNLHVRGYTDAPFLGNPNLYIGSLINLQVYAADFGWGKPTYVGSGVLRNDGKSFILPSPEDDGSLIIALRLQTEYMDSFKKFFYQDMQA</sequence>
<dbReference type="PANTHER" id="PTHR31642">
    <property type="entry name" value="TRICHOTHECENE 3-O-ACETYLTRANSFERASE"/>
    <property type="match status" value="1"/>
</dbReference>
<dbReference type="Pfam" id="PF02458">
    <property type="entry name" value="Transferase"/>
    <property type="match status" value="1"/>
</dbReference>
<evidence type="ECO:0000313" key="3">
    <source>
        <dbReference type="Proteomes" id="UP000516437"/>
    </source>
</evidence>
<dbReference type="GO" id="GO:0016747">
    <property type="term" value="F:acyltransferase activity, transferring groups other than amino-acyl groups"/>
    <property type="evidence" value="ECO:0007669"/>
    <property type="project" value="TreeGrafter"/>
</dbReference>
<keyword evidence="3" id="KW-1185">Reference proteome</keyword>
<dbReference type="InterPro" id="IPR023213">
    <property type="entry name" value="CAT-like_dom_sf"/>
</dbReference>
<protein>
    <submittedName>
        <fullName evidence="2">Spermidine hydroxycinnamoyl transferase</fullName>
    </submittedName>
</protein>